<feature type="transmembrane region" description="Helical" evidence="4">
    <location>
        <begin position="292"/>
        <end position="314"/>
    </location>
</feature>
<sequence>MRNQSMLVKMIVYGCILSVLPVVFLGAYAYTQSAKQVRERVDQAELQYVRQLNASIEQVLTTVDHTLTNLVESNVMDQSLYSPLGALHFQLYNHLKSEITHLQSFDTKVEDVIIVNEQQDWIVKNSGIRRLNDHPDRDTYLAYFELQHDSSWVLLDKSAFTDAISSYSCPQLVALVKKLPAIRIDKYGLAIATIPVCQIAQMMTDGAEAEEVIVLDADGQIMVHRDPEMIGRSLASHPVLGGQVAFEATSGQVQVTHDRELFTVTYYKSGLNGWTYATVVSIEQLTRESRQIGWLTLGISLGIILTSIVSVWLVSRRLYTPLNQLVRAIERDPSGGGAGPGNEIEVIERHITALFRSHSNLEREMRSHAQQVSALFLSRLYAGQLRQAEIADKLAYFGFSGDASGWKRMAVAALQVDTLEHSRYEPQDMELLLFAMMNIAEEVVPKGSRLPAVLVDRSLVLLLGSGEEEQQEADQRLYALTESLKRLIQQYLDLSVSIGISLWFTEMKQAARAYDEALEALKYRLRLGKGVIVPLGSVYADKPSVIIAYPDRTEHELIDAVKLADEAEALRLLHSWMEEAELKTRLPGEYQLALMRLLNRLLVLAQEANAMHGGTSAGYNVSMHDEVLALHVGEEIEEWFKDKLIVPLVRLFGERRDSADQKLSERIIDLIAHHYASEFTLDDCAAKLHYNASYLSNIFKKETNMTFSEYLAAYRLQMAKRWLTETDMTVKEIAERLKYTNSHNFIRAFRKQEDMTPGQYRSRYRGV</sequence>
<dbReference type="PROSITE" id="PS01124">
    <property type="entry name" value="HTH_ARAC_FAMILY_2"/>
    <property type="match status" value="1"/>
</dbReference>
<dbReference type="InterPro" id="IPR009057">
    <property type="entry name" value="Homeodomain-like_sf"/>
</dbReference>
<evidence type="ECO:0000313" key="6">
    <source>
        <dbReference type="EMBL" id="MBD2843648.1"/>
    </source>
</evidence>
<evidence type="ECO:0000256" key="4">
    <source>
        <dbReference type="SAM" id="Phobius"/>
    </source>
</evidence>
<dbReference type="Gene3D" id="3.30.450.20">
    <property type="entry name" value="PAS domain"/>
    <property type="match status" value="1"/>
</dbReference>
<protein>
    <submittedName>
        <fullName evidence="6">AraC family transcriptional regulator</fullName>
    </submittedName>
</protein>
<feature type="transmembrane region" description="Helical" evidence="4">
    <location>
        <begin position="6"/>
        <end position="30"/>
    </location>
</feature>
<evidence type="ECO:0000313" key="7">
    <source>
        <dbReference type="Proteomes" id="UP000621560"/>
    </source>
</evidence>
<keyword evidence="1" id="KW-0805">Transcription regulation</keyword>
<dbReference type="Proteomes" id="UP000621560">
    <property type="component" value="Unassembled WGS sequence"/>
</dbReference>
<dbReference type="Gene3D" id="1.10.10.60">
    <property type="entry name" value="Homeodomain-like"/>
    <property type="match status" value="2"/>
</dbReference>
<name>A0A927GPT1_9BACL</name>
<dbReference type="AlphaFoldDB" id="A0A927GPT1"/>
<dbReference type="Pfam" id="PF12833">
    <property type="entry name" value="HTH_18"/>
    <property type="match status" value="1"/>
</dbReference>
<reference evidence="6" key="1">
    <citation type="submission" date="2020-09" db="EMBL/GenBank/DDBJ databases">
        <title>A novel bacterium of genus Paenibacillus, isolated from South China Sea.</title>
        <authorList>
            <person name="Huang H."/>
            <person name="Mo K."/>
            <person name="Hu Y."/>
        </authorList>
    </citation>
    <scope>NUCLEOTIDE SEQUENCE</scope>
    <source>
        <strain evidence="6">IB182496</strain>
    </source>
</reference>
<keyword evidence="7" id="KW-1185">Reference proteome</keyword>
<dbReference type="GO" id="GO:0003700">
    <property type="term" value="F:DNA-binding transcription factor activity"/>
    <property type="evidence" value="ECO:0007669"/>
    <property type="project" value="InterPro"/>
</dbReference>
<gene>
    <name evidence="6" type="ORF">IDH44_00475</name>
</gene>
<feature type="domain" description="HTH araC/xylS-type" evidence="5">
    <location>
        <begin position="665"/>
        <end position="763"/>
    </location>
</feature>
<dbReference type="EMBL" id="JACXIZ010000002">
    <property type="protein sequence ID" value="MBD2843648.1"/>
    <property type="molecule type" value="Genomic_DNA"/>
</dbReference>
<keyword evidence="2" id="KW-0238">DNA-binding</keyword>
<organism evidence="6 7">
    <name type="scientific">Paenibacillus sabuli</name>
    <dbReference type="NCBI Taxonomy" id="2772509"/>
    <lineage>
        <taxon>Bacteria</taxon>
        <taxon>Bacillati</taxon>
        <taxon>Bacillota</taxon>
        <taxon>Bacilli</taxon>
        <taxon>Bacillales</taxon>
        <taxon>Paenibacillaceae</taxon>
        <taxon>Paenibacillus</taxon>
    </lineage>
</organism>
<evidence type="ECO:0000259" key="5">
    <source>
        <dbReference type="PROSITE" id="PS01124"/>
    </source>
</evidence>
<evidence type="ECO:0000256" key="3">
    <source>
        <dbReference type="ARBA" id="ARBA00023163"/>
    </source>
</evidence>
<dbReference type="InterPro" id="IPR018060">
    <property type="entry name" value="HTH_AraC"/>
</dbReference>
<comment type="caution">
    <text evidence="6">The sequence shown here is derived from an EMBL/GenBank/DDBJ whole genome shotgun (WGS) entry which is preliminary data.</text>
</comment>
<dbReference type="GO" id="GO:0043565">
    <property type="term" value="F:sequence-specific DNA binding"/>
    <property type="evidence" value="ECO:0007669"/>
    <property type="project" value="InterPro"/>
</dbReference>
<keyword evidence="4" id="KW-0812">Transmembrane</keyword>
<dbReference type="SMART" id="SM00342">
    <property type="entry name" value="HTH_ARAC"/>
    <property type="match status" value="1"/>
</dbReference>
<dbReference type="PANTHER" id="PTHR43280:SF10">
    <property type="entry name" value="REGULATORY PROTEIN POCR"/>
    <property type="match status" value="1"/>
</dbReference>
<evidence type="ECO:0000256" key="1">
    <source>
        <dbReference type="ARBA" id="ARBA00023015"/>
    </source>
</evidence>
<dbReference type="SUPFAM" id="SSF46689">
    <property type="entry name" value="Homeodomain-like"/>
    <property type="match status" value="2"/>
</dbReference>
<keyword evidence="4" id="KW-0472">Membrane</keyword>
<accession>A0A927GPT1</accession>
<proteinExistence type="predicted"/>
<evidence type="ECO:0000256" key="2">
    <source>
        <dbReference type="ARBA" id="ARBA00023125"/>
    </source>
</evidence>
<keyword evidence="3" id="KW-0804">Transcription</keyword>
<dbReference type="InterPro" id="IPR041522">
    <property type="entry name" value="CdaR_GGDEF"/>
</dbReference>
<dbReference type="RefSeq" id="WP_190913654.1">
    <property type="nucleotide sequence ID" value="NZ_JACXIZ010000002.1"/>
</dbReference>
<dbReference type="Pfam" id="PF17853">
    <property type="entry name" value="GGDEF_2"/>
    <property type="match status" value="1"/>
</dbReference>
<dbReference type="PANTHER" id="PTHR43280">
    <property type="entry name" value="ARAC-FAMILY TRANSCRIPTIONAL REGULATOR"/>
    <property type="match status" value="1"/>
</dbReference>
<keyword evidence="4" id="KW-1133">Transmembrane helix</keyword>